<comment type="caution">
    <text evidence="1">The sequence shown here is derived from an EMBL/GenBank/DDBJ whole genome shotgun (WGS) entry which is preliminary data.</text>
</comment>
<protein>
    <submittedName>
        <fullName evidence="1">Uncharacterized protein</fullName>
    </submittedName>
</protein>
<sequence>YLVFSSCLFPAAEPSKMTTAARPTFEPARGGRGKGEGDLSALSKQYSSRDLPGHTKIKYRQPTQDAPEEVRARDFRRELEERERVAAREKTRERGPREHTTSSSSSSSSSKRPRLDQIPAANLDADDPLTDDDEDEDSEEESDDDDTAALLAELEKIKKERAEEQERKEREQKAEEERIRMENILSGNPLINLAGQQQQQMNQTQTTFRVKRRWDDDVVFKNCAKGVDEARKEKRFVNDTLRSEFHKKFMEKYVKGKKTWQLPFVRGGDLRDSEQGFKASAQRTHGSSLPASSSFLRKKKKKKKKKKMEKMEKSGSIDSLGSKRSSSRQLSVDSLSSTSTSRSDRSAQTKPPSAMSSDSVSTSTELSPELRVKPKTTAKQVHRDSDKEEPQLLPNETVQDMAQDVTYFCPFIGALRGTVTVTNYRLFFRCMDREPAFVLDLPLGVVSRVEKIGSASSRGDVSYGLVCKDMRNLRFAHKQMEDTLRKSIFEVLIKFAFPVSNGLQIFAFEYRQVFPVNGWKVYDAVAEYKRQGIPNESWRITKVNDHYEVCDTYPSTLAVPVNIPDEELKRVAAFRAKGRIPVLSWIHPESQATVTRCSQPMVGVNGKRSKEDERYLQAIMDANAQSHKLFIFDARPSVNAAANKMKGGGYESEDAYQNAELVFLDIHNIHVMRESLRKLKDVVYPNIEDSHWLSNLESTHWLEHIKERCGLQTKWSLGKHQWSCTVVTAGTAQASSPPWPCSCWTVTTRTIRGFEVLLEKEWLSFGHRFQLVNKPSRGFHTFWPLQFHHDYDHLFVYLFKRIGHGDKNHTDADRSPVFIQFIDCVWQLTRQFPAAFEFNEYFLVTILDHLYSCLFGTFLCNSEQQRLKEEIPKRTVSLWSYINSQLEEFTNPLYVNYSNHVLFPVVSLRHLELWVGYYIRWNPRMRPQEPVHQRYKELLAKRAELQKRVDELQREVTNRSASSSSERAGSPTRSITPLGDISGARMATSALYACTKCNQRYPFEELSQGQQLCKECRIAHPIVKCTYCRSEFQQESKTNTICKKCAQNVKQFGTPKPCQYCNIIAAFIGTKCQRCTNSEKKYGPPQTCEQCKQQCAFDRKEEGRRKVDGKLLCWLCTLSYRRVLQKTKEQRKGFGSSNSSSLNEKDHHSRPHHHHHHHQHRHSSSHHNHKSSSIQKETPKKKPKLEMKPSNGDSSSITQSMDSGGTDNFILISQLKEEVMSLKRLLQQRDQTILEKDRKLTELKADFQYQESNMRVKMNQMEKSHKESMEQQQVAVRMSDSDSDEDQDRPFSLTGFLFGNINEDGQLEGDSVLDNESKKHLAGLGTLGLGSLITEITANEDDEQDENRDSGTVDAEGWVKSTDDAVDYSDISEVAEDETKKYRQAMGTLQLNRKTVGEEGDGIILPSIIAPSSTADKVDFSSSSDSESETDRPCQGLGSGGPPDRLNLPLAGIMQKDAAKALPGVTELFPEFRPGKVLRFLRLFGPGKNMPSVWRSARRKKKRKHRDPQPGTPPPEGEATEPSQEKKSGWIYEYAAPPPPEQCLSDDEITMMAPVESKFSQACGDGDKEAESRPKVAEWRYGPAQLWYDMLGVSEDGSNFNYGFKLKEVDSSEQQKQDTPKEITETAHEFLRQDSDNNDEDNEDGTEDRQALENELFLMVTQLQWEDDIIWNGEEVKHKGTKTQRASLAGWLPSSMTRNANAYNAQQGLTRSNSQLVPPTPPPMPKASSISSSKREKNSHDNQASQEEDSPWFSIFPIDNEELVYGRWEDNIIWDDQEMDHMLMPPVLTLDPNDENIILEIPNEKEEMTSHSPSKENKKETAIKKSRILLGKTGVIKDEPQQNMSQPEVKDPWNLSNDEFYYPKQQGLRGTFGGNIIQHSIPALELRQPFFPTHMGPMKLRQFHRPTLKKYSFGALAQPGPHPVQPLLKHIKKKAKMREQERQASGGGDMFFMRTPQDLTGKDGDLILAEYSEEYAPLIMQVGMATKIKNYYKRYVTVFFRNLVRILEHPTVNMERQCTATHHLSWVLCILDSCSRHLKTTFSAPQSTFTRCQRLISWCCEHDMATTFRELVDIIVVGQECPLFEVPGPNSKRANTHIRDFLQVFIYRLFWKSKDRPRRIRMEDIKKAFPSHSESSIRKRLKLCADFKRTGMDSNWWVLKPDFRLPTEEEIRAMVSPEQCCAYYSMLVAEQRLKDAGYGEKSFFAPEEENEEDFQMKIDDEVRTAPWNTTRAFISAMKGKCLLEVTGVADPTGCGEGFSYVKVPNKPTQQKDDKEPQPAKKTVTGTDADLRRLSLKNAKQLLRKFGVPEEEIKKLSRWEVIDVVRTMSTEQARSGEGPMSKFARGSRFSVAEHQERYKEECQRIFDLQNKVLESTEVLSTDTDSSSAEDSDFEEMGKNIENMLQNKKTSSQLSREREEQERKELQRMLMGEESDRDNKGRKERRKGLSSSLSTSSHKDDDTSSVTSLNSSATGRRLKIYRTFRDEDGKEYVRCETVRKAAVIDAYTRIRTTKDDEFIRKFALFDEQHREEMRKERRRIQEQLRRLKRNQEKDKIKGPPEKKAKKVKERPDLKLKCGACGAIGHMRTNKFCPLYYQTNAPPSNPVAMTEEQEEELEKTVIHNDNEELIKVEGTKIVLGKQLIESADEVRRKSLVLKFPKQQLPPKKKRRVGSAVHCDYLNKPHKAIHRRRTDPMVTLSSVLESIINDMRDHPNTYPFHTPVNAKVVKDYYKIITRPMDLQTLRENVRKRMYPSREEFREAVELIVKNSATYNGAKHPITQVAQSMLDLCDAKLKEKEDRLVRLEKAINPLLDDDDQVAFSFILDNIVTQKMMVVPDSWPFHHPVNKKFVPDYYKVIVNPMDLESIRKNISKHKYQNRDAFLSDVSLIHANSIKYNGPDSPYTKTALDIVNVCKQTLSEYDEHLTQLEKDISTAKEAALDAADLECLDPMTPGPYTPQPADLFDSGASGSLPRETSSLFSEGPLVVTPEKRGGQGRHSRRPGEEESDVDIEGFEEEDDGKPKTPAPAEDADGDLEDEDDDDEMLLPPRRRMHNHEDEEEEEEEDGRSSRPAQASVLYQDLLMSDGEDDASEEEGDNPFSSIHLSESGSDSDREVDVRPAPPRRAQETARMGMEQDESMMSYEGDMPDEPHMEDSNVSYGSYEDMESRSQLQPSSMGNGEDYGISEEEEEDEEDEARRRGPAVLSQ</sequence>
<evidence type="ECO:0000313" key="2">
    <source>
        <dbReference type="Proteomes" id="UP000831701"/>
    </source>
</evidence>
<evidence type="ECO:0000313" key="1">
    <source>
        <dbReference type="EMBL" id="KAI3373557.1"/>
    </source>
</evidence>
<dbReference type="Proteomes" id="UP000831701">
    <property type="component" value="Chromosome 4"/>
</dbReference>
<name>A0ACB8WZQ2_9TELE</name>
<keyword evidence="2" id="KW-1185">Reference proteome</keyword>
<dbReference type="EMBL" id="CM041534">
    <property type="protein sequence ID" value="KAI3373557.1"/>
    <property type="molecule type" value="Genomic_DNA"/>
</dbReference>
<feature type="non-terminal residue" evidence="1">
    <location>
        <position position="3203"/>
    </location>
</feature>
<feature type="non-terminal residue" evidence="1">
    <location>
        <position position="1"/>
    </location>
</feature>
<gene>
    <name evidence="1" type="ORF">L3Q82_022156</name>
</gene>
<organism evidence="1 2">
    <name type="scientific">Scortum barcoo</name>
    <name type="common">barcoo grunter</name>
    <dbReference type="NCBI Taxonomy" id="214431"/>
    <lineage>
        <taxon>Eukaryota</taxon>
        <taxon>Metazoa</taxon>
        <taxon>Chordata</taxon>
        <taxon>Craniata</taxon>
        <taxon>Vertebrata</taxon>
        <taxon>Euteleostomi</taxon>
        <taxon>Actinopterygii</taxon>
        <taxon>Neopterygii</taxon>
        <taxon>Teleostei</taxon>
        <taxon>Neoteleostei</taxon>
        <taxon>Acanthomorphata</taxon>
        <taxon>Eupercaria</taxon>
        <taxon>Centrarchiformes</taxon>
        <taxon>Terapontoidei</taxon>
        <taxon>Terapontidae</taxon>
        <taxon>Scortum</taxon>
    </lineage>
</organism>
<reference evidence="1" key="1">
    <citation type="submission" date="2022-04" db="EMBL/GenBank/DDBJ databases">
        <title>Jade perch genome.</title>
        <authorList>
            <person name="Chao B."/>
        </authorList>
    </citation>
    <scope>NUCLEOTIDE SEQUENCE</scope>
    <source>
        <strain evidence="1">CB-2022</strain>
    </source>
</reference>
<proteinExistence type="predicted"/>
<accession>A0ACB8WZQ2</accession>